<dbReference type="Proteomes" id="UP000093129">
    <property type="component" value="Unassembled WGS sequence"/>
</dbReference>
<organism evidence="1 2">
    <name type="scientific">Acidithiobacillus ferrivorans</name>
    <dbReference type="NCBI Taxonomy" id="160808"/>
    <lineage>
        <taxon>Bacteria</taxon>
        <taxon>Pseudomonadati</taxon>
        <taxon>Pseudomonadota</taxon>
        <taxon>Acidithiobacillia</taxon>
        <taxon>Acidithiobacillales</taxon>
        <taxon>Acidithiobacillaceae</taxon>
        <taxon>Acidithiobacillus</taxon>
    </lineage>
</organism>
<dbReference type="AlphaFoldDB" id="A0A1B9BXR8"/>
<reference evidence="1 2" key="1">
    <citation type="submission" date="2016-07" db="EMBL/GenBank/DDBJ databases">
        <title>Draft genome of a psychrotolerant acidophile Acidithiobacillus ferrivorans strain YL15.</title>
        <authorList>
            <person name="Peng T."/>
            <person name="Ma L."/>
            <person name="Nan M."/>
            <person name="An N."/>
            <person name="Wang M."/>
            <person name="Qiu G."/>
            <person name="Zeng W."/>
        </authorList>
    </citation>
    <scope>NUCLEOTIDE SEQUENCE [LARGE SCALE GENOMIC DNA]</scope>
    <source>
        <strain evidence="1 2">YL15</strain>
    </source>
</reference>
<proteinExistence type="predicted"/>
<gene>
    <name evidence="1" type="ORF">BBC27_13075</name>
</gene>
<dbReference type="RefSeq" id="WP_065413584.1">
    <property type="nucleotide sequence ID" value="NZ_MASQ01000095.1"/>
</dbReference>
<accession>A0A1B9BXR8</accession>
<dbReference type="EMBL" id="MASQ01000095">
    <property type="protein sequence ID" value="OCB02480.1"/>
    <property type="molecule type" value="Genomic_DNA"/>
</dbReference>
<name>A0A1B9BXR8_9PROT</name>
<comment type="caution">
    <text evidence="1">The sequence shown here is derived from an EMBL/GenBank/DDBJ whole genome shotgun (WGS) entry which is preliminary data.</text>
</comment>
<evidence type="ECO:0000313" key="1">
    <source>
        <dbReference type="EMBL" id="OCB02480.1"/>
    </source>
</evidence>
<protein>
    <submittedName>
        <fullName evidence="1">Uncharacterized protein</fullName>
    </submittedName>
</protein>
<sequence>MNKEDLADLKTRHSALLKLCKGGASRNVPISEDKLKTVEDEQGFILACVTNEPRIDFYLKLLGLQEVFSTSLPLPHAGLDAEVYAQEYIDKCLGTVKELASQVNLEQFQDAVRDKVIDCGTHFSGKMINSDAADAFAACSGGYHGQPHVSSRTIIAGGYSVPLDQAKLDNTGLYQRIIKVLEKDPIIHEAEVDGTILATVEAGAKAAFARHGEKQTPFVDHRLRQILLPSGEHYIAVSPLAAGGICVLFDRAIANIEQVTTDAADQEANGAEDGDDSKKMIASRRLYTRLNFPVGGAIVRNVSIHPKGVIQRPIFFDVPIRHPDLRAAWAFVYKPLRLFIHRDQIELYRQHIEGLPDSIRESSAATAIKVERAGPIREIAIGQHQQMMELAANIRETEFRDGDENRQIDEVLLFEKRANPPGPLDLAVVNGHFDQSYAITLAEAIAMRLYASVFMGREKRPMHQTDRDRIAVAAQKILENIL</sequence>
<evidence type="ECO:0000313" key="2">
    <source>
        <dbReference type="Proteomes" id="UP000093129"/>
    </source>
</evidence>